<dbReference type="GO" id="GO:0034451">
    <property type="term" value="C:centriolar satellite"/>
    <property type="evidence" value="ECO:0007669"/>
    <property type="project" value="UniProtKB-SubCell"/>
</dbReference>
<dbReference type="RefSeq" id="XP_033772546.1">
    <property type="nucleotide sequence ID" value="XM_033916655.1"/>
</dbReference>
<dbReference type="Proteomes" id="UP000515159">
    <property type="component" value="Chromosome 12"/>
</dbReference>
<dbReference type="AlphaFoldDB" id="A0A6P8PAJ5"/>
<comment type="subcellular location">
    <subcellularLocation>
        <location evidence="1">Cell junction</location>
        <location evidence="1">Adherens junction</location>
    </subcellularLocation>
    <subcellularLocation>
        <location evidence="2">Cytoplasm</location>
        <location evidence="2">Cytoskeleton</location>
        <location evidence="2">Microtubule organizing center</location>
        <location evidence="2">Centrosome</location>
        <location evidence="2">Centriolar satellite</location>
    </subcellularLocation>
</comment>
<keyword evidence="11" id="KW-1185">Reference proteome</keyword>
<protein>
    <submittedName>
        <fullName evidence="12 13">Afadin- and alpha-actinin-binding protein isoform X1</fullName>
    </submittedName>
</protein>
<reference evidence="12 13" key="1">
    <citation type="submission" date="2025-04" db="UniProtKB">
        <authorList>
            <consortium name="RefSeq"/>
        </authorList>
    </citation>
    <scope>IDENTIFICATION</scope>
</reference>
<evidence type="ECO:0000313" key="11">
    <source>
        <dbReference type="Proteomes" id="UP000515159"/>
    </source>
</evidence>
<feature type="compositionally biased region" description="Polar residues" evidence="10">
    <location>
        <begin position="508"/>
        <end position="525"/>
    </location>
</feature>
<evidence type="ECO:0000256" key="2">
    <source>
        <dbReference type="ARBA" id="ARBA00004607"/>
    </source>
</evidence>
<dbReference type="GO" id="GO:0035735">
    <property type="term" value="P:intraciliary transport involved in cilium assembly"/>
    <property type="evidence" value="ECO:0007669"/>
    <property type="project" value="TreeGrafter"/>
</dbReference>
<dbReference type="Pfam" id="PF11559">
    <property type="entry name" value="ADIP"/>
    <property type="match status" value="1"/>
</dbReference>
<proteinExistence type="inferred from homology"/>
<dbReference type="RefSeq" id="XP_033772548.1">
    <property type="nucleotide sequence ID" value="XM_033916657.1"/>
</dbReference>
<evidence type="ECO:0000256" key="1">
    <source>
        <dbReference type="ARBA" id="ARBA00004536"/>
    </source>
</evidence>
<evidence type="ECO:0000256" key="8">
    <source>
        <dbReference type="ARBA" id="ARBA00023212"/>
    </source>
</evidence>
<evidence type="ECO:0000256" key="5">
    <source>
        <dbReference type="ARBA" id="ARBA00022889"/>
    </source>
</evidence>
<keyword evidence="8" id="KW-0206">Cytoskeleton</keyword>
<dbReference type="GO" id="GO:0005912">
    <property type="term" value="C:adherens junction"/>
    <property type="evidence" value="ECO:0007669"/>
    <property type="project" value="UniProtKB-SubCell"/>
</dbReference>
<feature type="region of interest" description="Disordered" evidence="10">
    <location>
        <begin position="561"/>
        <end position="590"/>
    </location>
</feature>
<dbReference type="GeneID" id="117346687"/>
<feature type="region of interest" description="Disordered" evidence="10">
    <location>
        <begin position="508"/>
        <end position="528"/>
    </location>
</feature>
<feature type="coiled-coil region" evidence="9">
    <location>
        <begin position="379"/>
        <end position="413"/>
    </location>
</feature>
<evidence type="ECO:0000256" key="9">
    <source>
        <dbReference type="SAM" id="Coils"/>
    </source>
</evidence>
<keyword evidence="6" id="KW-0965">Cell junction</keyword>
<dbReference type="CTD" id="117178"/>
<evidence type="ECO:0000256" key="7">
    <source>
        <dbReference type="ARBA" id="ARBA00023054"/>
    </source>
</evidence>
<dbReference type="GO" id="GO:0007155">
    <property type="term" value="P:cell adhesion"/>
    <property type="evidence" value="ECO:0007669"/>
    <property type="project" value="UniProtKB-KW"/>
</dbReference>
<evidence type="ECO:0000256" key="6">
    <source>
        <dbReference type="ARBA" id="ARBA00022949"/>
    </source>
</evidence>
<sequence length="590" mass="68589">MGDWKTIIVPELSSDIKHHSEPRMSPSSLLMRQGLHSVLLSYSQNTCNLFSAFCTEENIEQCIMYLNQEMTTLGFPPLYDELKSKNCRQELNVVSVMNCMNELLQLHHKNLQARENAELQSLKQSSDMEHLQTSNCKLKDQLETSKREFATLQERDRQLQCKSKNLQQLLKNEKDEVQKLQNIIASRTIQYTHDMKRKEREYNKLKERLHQLVMDKKDKRITIDILNYVSRADGKRGGWRTGKTDAKNEEAMYKALLGDYEQRQKELILENAELKKVLQQMKKEMMSILTPQKTNQKGKDESDTVNGETAENLVSHQVVISSDNEDDAGDFSRESISELSCATAREQLTNSIRQQWRMLKTHVEKLDNQVSLVQVGTLNHKDMVSRKDHEQEIEELKEEIHQCKEMIKTQQLLLQQQFIGPCDDDTAMLLRDCYLLEDKERLQEEWKLFREQRKNFEKERKNFTEAAIRLGHERKAFEEDRAVWLKQQFLNMTALYDHKASEYGKLQTAFSGSPDQDNQKSNPRQPQKMAHCGYVAGVSRCASKYLPDTLAELCRSMSLIPDDSPSGSMPKRRSTPDSKAWSGSEFISFN</sequence>
<comment type="similarity">
    <text evidence="3">Belongs to the ADIP family.</text>
</comment>
<dbReference type="PANTHER" id="PTHR46507:SF4">
    <property type="entry name" value="SSX FAMILY MEMBER 2 INTERACTING PROTEIN"/>
    <property type="match status" value="1"/>
</dbReference>
<dbReference type="InterPro" id="IPR052300">
    <property type="entry name" value="Adhesion_Centrosome_assoc"/>
</dbReference>
<evidence type="ECO:0000256" key="4">
    <source>
        <dbReference type="ARBA" id="ARBA00022490"/>
    </source>
</evidence>
<dbReference type="OrthoDB" id="312015at2759"/>
<evidence type="ECO:0000256" key="10">
    <source>
        <dbReference type="SAM" id="MobiDB-lite"/>
    </source>
</evidence>
<keyword evidence="5" id="KW-0130">Cell adhesion</keyword>
<keyword evidence="4" id="KW-0963">Cytoplasm</keyword>
<dbReference type="PANTHER" id="PTHR46507">
    <property type="entry name" value="AFADIN- AND ALPHA-ACTININ-BINDING PROTEIN"/>
    <property type="match status" value="1"/>
</dbReference>
<feature type="coiled-coil region" evidence="9">
    <location>
        <begin position="257"/>
        <end position="284"/>
    </location>
</feature>
<feature type="coiled-coil region" evidence="9">
    <location>
        <begin position="152"/>
        <end position="215"/>
    </location>
</feature>
<dbReference type="GO" id="GO:0036064">
    <property type="term" value="C:ciliary basal body"/>
    <property type="evidence" value="ECO:0007669"/>
    <property type="project" value="TreeGrafter"/>
</dbReference>
<name>A0A6P8PAJ5_GEOSA</name>
<evidence type="ECO:0000313" key="12">
    <source>
        <dbReference type="RefSeq" id="XP_033772546.1"/>
    </source>
</evidence>
<accession>A0A6P8PAJ5</accession>
<evidence type="ECO:0000256" key="3">
    <source>
        <dbReference type="ARBA" id="ARBA00009291"/>
    </source>
</evidence>
<gene>
    <name evidence="12 13" type="primary">SSX2IP</name>
</gene>
<dbReference type="KEGG" id="gsh:117346687"/>
<organism evidence="11 12">
    <name type="scientific">Geotrypetes seraphini</name>
    <name type="common">Gaboon caecilian</name>
    <name type="synonym">Caecilia seraphini</name>
    <dbReference type="NCBI Taxonomy" id="260995"/>
    <lineage>
        <taxon>Eukaryota</taxon>
        <taxon>Metazoa</taxon>
        <taxon>Chordata</taxon>
        <taxon>Craniata</taxon>
        <taxon>Vertebrata</taxon>
        <taxon>Euteleostomi</taxon>
        <taxon>Amphibia</taxon>
        <taxon>Gymnophiona</taxon>
        <taxon>Geotrypetes</taxon>
    </lineage>
</organism>
<dbReference type="InterPro" id="IPR021622">
    <property type="entry name" value="Afadin/alpha-actinin-bd"/>
</dbReference>
<evidence type="ECO:0000313" key="13">
    <source>
        <dbReference type="RefSeq" id="XP_033772548.1"/>
    </source>
</evidence>
<keyword evidence="7 9" id="KW-0175">Coiled coil</keyword>